<protein>
    <submittedName>
        <fullName evidence="4">Uncharacterized protein</fullName>
    </submittedName>
</protein>
<name>A0A1V6TRM1_9EURO</name>
<dbReference type="OrthoDB" id="542013at2759"/>
<sequence>MASVYYFLSDIFQAFKGTNTTVLTEKDVPGTDLTGKWIIITGGNNGIGFEAAKSFAGWGANLILGCREPPDWEQHPTAAVKECKDIAQTHGHSSTIEFWPLDMADFESVEVFAQRWLSSGHALDILCNNAGIAAAPLSAKTKDGFHPVHQVNFLSHVLLTLRLLPSLAEQTPGRVVCSTSSYHFLGKYDPELYTGPGMVGNPYQNNKLYYQIWLTELQSRLLKHADYMGIVIHGIHPGFVASSIWTPIKEKGGRVLDFLLSYVAIDSQQGSFAITNAATSPEFGPDPKTQAIGAPNGRGGGKFINRIWEITPKREVHDPELRLQVWGKVAERLDLAEKGLLDVVGR</sequence>
<dbReference type="AlphaFoldDB" id="A0A1V6TRM1"/>
<keyword evidence="3" id="KW-0560">Oxidoreductase</keyword>
<organism evidence="4 5">
    <name type="scientific">Penicillium steckii</name>
    <dbReference type="NCBI Taxonomy" id="303698"/>
    <lineage>
        <taxon>Eukaryota</taxon>
        <taxon>Fungi</taxon>
        <taxon>Dikarya</taxon>
        <taxon>Ascomycota</taxon>
        <taxon>Pezizomycotina</taxon>
        <taxon>Eurotiomycetes</taxon>
        <taxon>Eurotiomycetidae</taxon>
        <taxon>Eurotiales</taxon>
        <taxon>Aspergillaceae</taxon>
        <taxon>Penicillium</taxon>
    </lineage>
</organism>
<keyword evidence="5" id="KW-1185">Reference proteome</keyword>
<dbReference type="GO" id="GO:0016491">
    <property type="term" value="F:oxidoreductase activity"/>
    <property type="evidence" value="ECO:0007669"/>
    <property type="project" value="UniProtKB-KW"/>
</dbReference>
<dbReference type="Proteomes" id="UP000191285">
    <property type="component" value="Unassembled WGS sequence"/>
</dbReference>
<dbReference type="Gene3D" id="3.40.50.720">
    <property type="entry name" value="NAD(P)-binding Rossmann-like Domain"/>
    <property type="match status" value="1"/>
</dbReference>
<dbReference type="STRING" id="303698.A0A1V6TRM1"/>
<dbReference type="InterPro" id="IPR036291">
    <property type="entry name" value="NAD(P)-bd_dom_sf"/>
</dbReference>
<reference evidence="5" key="1">
    <citation type="journal article" date="2017" name="Nat. Microbiol.">
        <title>Global analysis of biosynthetic gene clusters reveals vast potential of secondary metabolite production in Penicillium species.</title>
        <authorList>
            <person name="Nielsen J.C."/>
            <person name="Grijseels S."/>
            <person name="Prigent S."/>
            <person name="Ji B."/>
            <person name="Dainat J."/>
            <person name="Nielsen K.F."/>
            <person name="Frisvad J.C."/>
            <person name="Workman M."/>
            <person name="Nielsen J."/>
        </authorList>
    </citation>
    <scope>NUCLEOTIDE SEQUENCE [LARGE SCALE GENOMIC DNA]</scope>
    <source>
        <strain evidence="5">IBT 24891</strain>
    </source>
</reference>
<dbReference type="PRINTS" id="PR00081">
    <property type="entry name" value="GDHRDH"/>
</dbReference>
<evidence type="ECO:0000313" key="5">
    <source>
        <dbReference type="Proteomes" id="UP000191285"/>
    </source>
</evidence>
<evidence type="ECO:0000313" key="4">
    <source>
        <dbReference type="EMBL" id="OQE28479.1"/>
    </source>
</evidence>
<comment type="similarity">
    <text evidence="1">Belongs to the short-chain dehydrogenases/reductases (SDR) family.</text>
</comment>
<dbReference type="SUPFAM" id="SSF51735">
    <property type="entry name" value="NAD(P)-binding Rossmann-fold domains"/>
    <property type="match status" value="1"/>
</dbReference>
<dbReference type="InterPro" id="IPR002347">
    <property type="entry name" value="SDR_fam"/>
</dbReference>
<dbReference type="PANTHER" id="PTHR24320:SF152">
    <property type="entry name" value="SHORT-CHAIN DEHYDROGENASE_REDUCTASE FAMILY PROTEIN"/>
    <property type="match status" value="1"/>
</dbReference>
<accession>A0A1V6TRM1</accession>
<dbReference type="Pfam" id="PF00106">
    <property type="entry name" value="adh_short"/>
    <property type="match status" value="1"/>
</dbReference>
<evidence type="ECO:0000256" key="3">
    <source>
        <dbReference type="ARBA" id="ARBA00023002"/>
    </source>
</evidence>
<evidence type="ECO:0000256" key="1">
    <source>
        <dbReference type="ARBA" id="ARBA00006484"/>
    </source>
</evidence>
<proteinExistence type="inferred from homology"/>
<gene>
    <name evidence="4" type="ORF">PENSTE_c003G09802</name>
</gene>
<dbReference type="PANTHER" id="PTHR24320">
    <property type="entry name" value="RETINOL DEHYDROGENASE"/>
    <property type="match status" value="1"/>
</dbReference>
<evidence type="ECO:0000256" key="2">
    <source>
        <dbReference type="ARBA" id="ARBA00022857"/>
    </source>
</evidence>
<comment type="caution">
    <text evidence="4">The sequence shown here is derived from an EMBL/GenBank/DDBJ whole genome shotgun (WGS) entry which is preliminary data.</text>
</comment>
<keyword evidence="2" id="KW-0521">NADP</keyword>
<dbReference type="EMBL" id="MLKD01000003">
    <property type="protein sequence ID" value="OQE28479.1"/>
    <property type="molecule type" value="Genomic_DNA"/>
</dbReference>